<feature type="transmembrane region" description="Helical" evidence="1">
    <location>
        <begin position="12"/>
        <end position="31"/>
    </location>
</feature>
<evidence type="ECO:0000313" key="3">
    <source>
        <dbReference type="Proteomes" id="UP001143192"/>
    </source>
</evidence>
<dbReference type="Proteomes" id="UP001143192">
    <property type="component" value="Unassembled WGS sequence"/>
</dbReference>
<name>A0A9X2NSW1_9BACE</name>
<proteinExistence type="predicted"/>
<dbReference type="EMBL" id="JAMZED010000015">
    <property type="protein sequence ID" value="MCR6504639.1"/>
    <property type="molecule type" value="Genomic_DNA"/>
</dbReference>
<gene>
    <name evidence="2" type="ORF">M1B79_08070</name>
</gene>
<evidence type="ECO:0000256" key="1">
    <source>
        <dbReference type="SAM" id="Phobius"/>
    </source>
</evidence>
<keyword evidence="1" id="KW-0472">Membrane</keyword>
<comment type="caution">
    <text evidence="2">The sequence shown here is derived from an EMBL/GenBank/DDBJ whole genome shotgun (WGS) entry which is preliminary data.</text>
</comment>
<organism evidence="2 3">
    <name type="scientific">Bacteroides muris</name>
    <name type="common">ex Fokt et al. 2023</name>
    <dbReference type="NCBI Taxonomy" id="2937417"/>
    <lineage>
        <taxon>Bacteria</taxon>
        <taxon>Pseudomonadati</taxon>
        <taxon>Bacteroidota</taxon>
        <taxon>Bacteroidia</taxon>
        <taxon>Bacteroidales</taxon>
        <taxon>Bacteroidaceae</taxon>
        <taxon>Bacteroides</taxon>
    </lineage>
</organism>
<protein>
    <recommendedName>
        <fullName evidence="4">OmpA family protein</fullName>
    </recommendedName>
</protein>
<keyword evidence="3" id="KW-1185">Reference proteome</keyword>
<sequence length="241" mass="28259">MDSRNNKSAFWPSYVDIMTTLFAIMLVLFAVSYSRFKIKQRELEEFKDKYEEIMSIYKAVDNIDPEYFEFNQDYLKHIFKIQVNYQKGKFSLDNLLQDDPKSPEYNQTEANAIRQQIRDAGEEIKRTILNLQQNDSLRTDIKYLVVIEGQASADGYHIDDYFNNDVLSYQRALKLHEFWRDNAGIDFTNMEKCELVIAGSGEGGVPRASRLSDRDDSRNQRFLIHIVPVIGDIHLDSKFRQ</sequence>
<reference evidence="2" key="1">
    <citation type="journal article" date="2022" name="Arch. Microbiol.">
        <title>Bacteroides muris sp. nov. isolated from the cecum of wild-derived house mice.</title>
        <authorList>
            <person name="Fokt H."/>
            <person name="Unni R."/>
            <person name="Repnik U."/>
            <person name="Schmitz R.A."/>
            <person name="Bramkamp M."/>
            <person name="Baines J.F."/>
            <person name="Unterweger D."/>
        </authorList>
    </citation>
    <scope>NUCLEOTIDE SEQUENCE</scope>
    <source>
        <strain evidence="2">KH365_2</strain>
    </source>
</reference>
<keyword evidence="1" id="KW-0812">Transmembrane</keyword>
<reference evidence="2" key="2">
    <citation type="submission" date="2022-04" db="EMBL/GenBank/DDBJ databases">
        <authorList>
            <person name="Fokt H."/>
            <person name="Baines J."/>
        </authorList>
    </citation>
    <scope>NUCLEOTIDE SEQUENCE</scope>
    <source>
        <strain evidence="2">KH365_2</strain>
    </source>
</reference>
<dbReference type="AlphaFoldDB" id="A0A9X2NSW1"/>
<accession>A0A9X2NSW1</accession>
<evidence type="ECO:0000313" key="2">
    <source>
        <dbReference type="EMBL" id="MCR6504639.1"/>
    </source>
</evidence>
<evidence type="ECO:0008006" key="4">
    <source>
        <dbReference type="Google" id="ProtNLM"/>
    </source>
</evidence>
<keyword evidence="1" id="KW-1133">Transmembrane helix</keyword>
<dbReference type="RefSeq" id="WP_257931394.1">
    <property type="nucleotide sequence ID" value="NZ_JAMZED010000015.1"/>
</dbReference>